<gene>
    <name evidence="1" type="ORF">DPMN_003934</name>
</gene>
<evidence type="ECO:0000313" key="1">
    <source>
        <dbReference type="EMBL" id="KAH3880022.1"/>
    </source>
</evidence>
<name>A0A9D4RVF1_DREPO</name>
<protein>
    <submittedName>
        <fullName evidence="1">Uncharacterized protein</fullName>
    </submittedName>
</protein>
<dbReference type="AlphaFoldDB" id="A0A9D4RVF1"/>
<reference evidence="1" key="2">
    <citation type="submission" date="2020-11" db="EMBL/GenBank/DDBJ databases">
        <authorList>
            <person name="McCartney M.A."/>
            <person name="Auch B."/>
            <person name="Kono T."/>
            <person name="Mallez S."/>
            <person name="Becker A."/>
            <person name="Gohl D.M."/>
            <person name="Silverstein K.A.T."/>
            <person name="Koren S."/>
            <person name="Bechman K.B."/>
            <person name="Herman A."/>
            <person name="Abrahante J.E."/>
            <person name="Garbe J."/>
        </authorList>
    </citation>
    <scope>NUCLEOTIDE SEQUENCE</scope>
    <source>
        <strain evidence="1">Duluth1</strain>
        <tissue evidence="1">Whole animal</tissue>
    </source>
</reference>
<dbReference type="Proteomes" id="UP000828390">
    <property type="component" value="Unassembled WGS sequence"/>
</dbReference>
<keyword evidence="2" id="KW-1185">Reference proteome</keyword>
<organism evidence="1 2">
    <name type="scientific">Dreissena polymorpha</name>
    <name type="common">Zebra mussel</name>
    <name type="synonym">Mytilus polymorpha</name>
    <dbReference type="NCBI Taxonomy" id="45954"/>
    <lineage>
        <taxon>Eukaryota</taxon>
        <taxon>Metazoa</taxon>
        <taxon>Spiralia</taxon>
        <taxon>Lophotrochozoa</taxon>
        <taxon>Mollusca</taxon>
        <taxon>Bivalvia</taxon>
        <taxon>Autobranchia</taxon>
        <taxon>Heteroconchia</taxon>
        <taxon>Euheterodonta</taxon>
        <taxon>Imparidentia</taxon>
        <taxon>Neoheterodontei</taxon>
        <taxon>Myida</taxon>
        <taxon>Dreissenoidea</taxon>
        <taxon>Dreissenidae</taxon>
        <taxon>Dreissena</taxon>
    </lineage>
</organism>
<comment type="caution">
    <text evidence="1">The sequence shown here is derived from an EMBL/GenBank/DDBJ whole genome shotgun (WGS) entry which is preliminary data.</text>
</comment>
<dbReference type="EMBL" id="JAIWYP010000001">
    <property type="protein sequence ID" value="KAH3880022.1"/>
    <property type="molecule type" value="Genomic_DNA"/>
</dbReference>
<reference evidence="1" key="1">
    <citation type="journal article" date="2019" name="bioRxiv">
        <title>The Genome of the Zebra Mussel, Dreissena polymorpha: A Resource for Invasive Species Research.</title>
        <authorList>
            <person name="McCartney M.A."/>
            <person name="Auch B."/>
            <person name="Kono T."/>
            <person name="Mallez S."/>
            <person name="Zhang Y."/>
            <person name="Obille A."/>
            <person name="Becker A."/>
            <person name="Abrahante J.E."/>
            <person name="Garbe J."/>
            <person name="Badalamenti J.P."/>
            <person name="Herman A."/>
            <person name="Mangelson H."/>
            <person name="Liachko I."/>
            <person name="Sullivan S."/>
            <person name="Sone E.D."/>
            <person name="Koren S."/>
            <person name="Silverstein K.A.T."/>
            <person name="Beckman K.B."/>
            <person name="Gohl D.M."/>
        </authorList>
    </citation>
    <scope>NUCLEOTIDE SEQUENCE</scope>
    <source>
        <strain evidence="1">Duluth1</strain>
        <tissue evidence="1">Whole animal</tissue>
    </source>
</reference>
<sequence length="79" mass="8416">MFLHVLLTFFRSQNLEGHGVIQSHGGDGYHGGSGGRVAVYLEEEIYFFGSFDSLGGSGVGPYLTAGGPGAIYIKDKRYG</sequence>
<proteinExistence type="predicted"/>
<accession>A0A9D4RVF1</accession>
<evidence type="ECO:0000313" key="2">
    <source>
        <dbReference type="Proteomes" id="UP000828390"/>
    </source>
</evidence>